<dbReference type="GO" id="GO:0005737">
    <property type="term" value="C:cytoplasm"/>
    <property type="evidence" value="ECO:0007669"/>
    <property type="project" value="TreeGrafter"/>
</dbReference>
<evidence type="ECO:0000256" key="2">
    <source>
        <dbReference type="ARBA" id="ARBA00022840"/>
    </source>
</evidence>
<evidence type="ECO:0000256" key="1">
    <source>
        <dbReference type="ARBA" id="ARBA00022741"/>
    </source>
</evidence>
<evidence type="ECO:0000313" key="6">
    <source>
        <dbReference type="EMBL" id="TBU52394.1"/>
    </source>
</evidence>
<dbReference type="SMART" id="SM00220">
    <property type="entry name" value="S_TKc"/>
    <property type="match status" value="1"/>
</dbReference>
<dbReference type="Proteomes" id="UP000292082">
    <property type="component" value="Unassembled WGS sequence"/>
</dbReference>
<keyword evidence="1 3" id="KW-0547">Nucleotide-binding</keyword>
<dbReference type="InterPro" id="IPR045269">
    <property type="entry name" value="Atg1-like"/>
</dbReference>
<evidence type="ECO:0000259" key="5">
    <source>
        <dbReference type="PROSITE" id="PS50011"/>
    </source>
</evidence>
<keyword evidence="4" id="KW-0723">Serine/threonine-protein kinase</keyword>
<organism evidence="6 7">
    <name type="scientific">Dichomitus squalens</name>
    <dbReference type="NCBI Taxonomy" id="114155"/>
    <lineage>
        <taxon>Eukaryota</taxon>
        <taxon>Fungi</taxon>
        <taxon>Dikarya</taxon>
        <taxon>Basidiomycota</taxon>
        <taxon>Agaricomycotina</taxon>
        <taxon>Agaricomycetes</taxon>
        <taxon>Polyporales</taxon>
        <taxon>Polyporaceae</taxon>
        <taxon>Dichomitus</taxon>
    </lineage>
</organism>
<dbReference type="Pfam" id="PF00069">
    <property type="entry name" value="Pkinase"/>
    <property type="match status" value="1"/>
</dbReference>
<dbReference type="GO" id="GO:0010506">
    <property type="term" value="P:regulation of autophagy"/>
    <property type="evidence" value="ECO:0007669"/>
    <property type="project" value="InterPro"/>
</dbReference>
<protein>
    <submittedName>
        <fullName evidence="6">Kinase-like domain-containing protein</fullName>
    </submittedName>
</protein>
<dbReference type="PANTHER" id="PTHR24348">
    <property type="entry name" value="SERINE/THREONINE-PROTEIN KINASE UNC-51-RELATED"/>
    <property type="match status" value="1"/>
</dbReference>
<keyword evidence="2 3" id="KW-0067">ATP-binding</keyword>
<dbReference type="PROSITE" id="PS00108">
    <property type="entry name" value="PROTEIN_KINASE_ST"/>
    <property type="match status" value="1"/>
</dbReference>
<keyword evidence="7" id="KW-1185">Reference proteome</keyword>
<dbReference type="InterPro" id="IPR017441">
    <property type="entry name" value="Protein_kinase_ATP_BS"/>
</dbReference>
<dbReference type="PROSITE" id="PS00107">
    <property type="entry name" value="PROTEIN_KINASE_ATP"/>
    <property type="match status" value="1"/>
</dbReference>
<accession>A0A4Q9PC76</accession>
<keyword evidence="6" id="KW-0808">Transferase</keyword>
<comment type="similarity">
    <text evidence="4">Belongs to the protein kinase superfamily.</text>
</comment>
<dbReference type="SUPFAM" id="SSF56112">
    <property type="entry name" value="Protein kinase-like (PK-like)"/>
    <property type="match status" value="1"/>
</dbReference>
<dbReference type="InterPro" id="IPR000719">
    <property type="entry name" value="Prot_kinase_dom"/>
</dbReference>
<dbReference type="STRING" id="114155.A0A4Q9PC76"/>
<evidence type="ECO:0000256" key="3">
    <source>
        <dbReference type="PROSITE-ProRule" id="PRU10141"/>
    </source>
</evidence>
<dbReference type="GO" id="GO:0005524">
    <property type="term" value="F:ATP binding"/>
    <property type="evidence" value="ECO:0007669"/>
    <property type="project" value="UniProtKB-UniRule"/>
</dbReference>
<reference evidence="6 7" key="1">
    <citation type="submission" date="2019-01" db="EMBL/GenBank/DDBJ databases">
        <title>Draft genome sequences of three monokaryotic isolates of the white-rot basidiomycete fungus Dichomitus squalens.</title>
        <authorList>
            <consortium name="DOE Joint Genome Institute"/>
            <person name="Lopez S.C."/>
            <person name="Andreopoulos B."/>
            <person name="Pangilinan J."/>
            <person name="Lipzen A."/>
            <person name="Riley R."/>
            <person name="Ahrendt S."/>
            <person name="Ng V."/>
            <person name="Barry K."/>
            <person name="Daum C."/>
            <person name="Grigoriev I.V."/>
            <person name="Hilden K.S."/>
            <person name="Makela M.R."/>
            <person name="de Vries R.P."/>
        </authorList>
    </citation>
    <scope>NUCLEOTIDE SEQUENCE [LARGE SCALE GENOMIC DNA]</scope>
    <source>
        <strain evidence="6 7">CBS 464.89</strain>
    </source>
</reference>
<evidence type="ECO:0000313" key="7">
    <source>
        <dbReference type="Proteomes" id="UP000292082"/>
    </source>
</evidence>
<feature type="binding site" evidence="3">
    <location>
        <position position="48"/>
    </location>
    <ligand>
        <name>ATP</name>
        <dbReference type="ChEBI" id="CHEBI:30616"/>
    </ligand>
</feature>
<sequence>MVAAKSLPNFIGTVIGERYHLTEELGSGSYGVVYKAVDLTNDNLVAVKVIRTVGRSPAELATIKREVALHSVVAHHESVVGLIDAFDTDEYCYMILEYIRGGDLFEQIVEKKSYQGKDELLRRAFVSLVDAVQACHDAKIAHRDLKPENILTSEDGSRLYLADFGLAMNQKMASDCGRGTSIYMSPEATGELTARQPFDPYLNDIWALGVILVNMITRQNPWSKATSRDADFSQFIMGPEFLLEEFPMSKGAFAIIREMLDLHPAKRISLRALRKAILSLDTFFRLPSQRGYVVREHEHPTTELATSESELRSTTEASEIDIPCTASEPLVRVARDCSAGSAVDLTMAQLGLPDSSSCPSSRASSGFSDEEIVITPEGTTFTTTSFSSKATMWERMMVEDYYKEVRGGHGWQNGSASQILEARYRYREVQYDRRYRYREVQYDR</sequence>
<dbReference type="EMBL" id="ML145252">
    <property type="protein sequence ID" value="TBU52394.1"/>
    <property type="molecule type" value="Genomic_DNA"/>
</dbReference>
<evidence type="ECO:0000256" key="4">
    <source>
        <dbReference type="RuleBase" id="RU000304"/>
    </source>
</evidence>
<dbReference type="InterPro" id="IPR008271">
    <property type="entry name" value="Ser/Thr_kinase_AS"/>
</dbReference>
<feature type="domain" description="Protein kinase" evidence="5">
    <location>
        <begin position="19"/>
        <end position="284"/>
    </location>
</feature>
<dbReference type="Gene3D" id="1.10.510.10">
    <property type="entry name" value="Transferase(Phosphotransferase) domain 1"/>
    <property type="match status" value="1"/>
</dbReference>
<dbReference type="AlphaFoldDB" id="A0A4Q9PC76"/>
<dbReference type="PROSITE" id="PS50011">
    <property type="entry name" value="PROTEIN_KINASE_DOM"/>
    <property type="match status" value="1"/>
</dbReference>
<keyword evidence="6" id="KW-0418">Kinase</keyword>
<dbReference type="InterPro" id="IPR011009">
    <property type="entry name" value="Kinase-like_dom_sf"/>
</dbReference>
<gene>
    <name evidence="6" type="ORF">BD310DRAFT_998039</name>
</gene>
<dbReference type="GO" id="GO:0004674">
    <property type="term" value="F:protein serine/threonine kinase activity"/>
    <property type="evidence" value="ECO:0007669"/>
    <property type="project" value="UniProtKB-KW"/>
</dbReference>
<name>A0A4Q9PC76_9APHY</name>
<proteinExistence type="inferred from homology"/>